<feature type="transmembrane region" description="Helical" evidence="6">
    <location>
        <begin position="319"/>
        <end position="340"/>
    </location>
</feature>
<evidence type="ECO:0000256" key="2">
    <source>
        <dbReference type="ARBA" id="ARBA00022475"/>
    </source>
</evidence>
<proteinExistence type="predicted"/>
<evidence type="ECO:0000256" key="3">
    <source>
        <dbReference type="ARBA" id="ARBA00022692"/>
    </source>
</evidence>
<gene>
    <name evidence="8" type="ORF">ACIKP9_00565</name>
</gene>
<dbReference type="Proteomes" id="UP001617669">
    <property type="component" value="Unassembled WGS sequence"/>
</dbReference>
<evidence type="ECO:0000256" key="4">
    <source>
        <dbReference type="ARBA" id="ARBA00022989"/>
    </source>
</evidence>
<evidence type="ECO:0000313" key="8">
    <source>
        <dbReference type="EMBL" id="MFJ5444711.1"/>
    </source>
</evidence>
<sequence>MADSKIIPRLDALTRRAIVWLILAIAAVLGCALQMQGRLPVETNLLALLPTTERNPVAETAVNKLAEAAGNRAVFLIGHPDSEQVFPATRAFADSLRNSGQFRHVLADIPPLDPAALTNTFLPYRFQLLSPEDRQQLQQVADHPYPLLEDKLQNKLYAPFRFGISLPIAQDPMGFMDRWIASLPLKSLQLEPENGMLTREIDGKTWVFVSAELTGSAYSAELQRSVMAAVSQAETHLLAQSPDSTLLRTGTIFYAGAAHANAEAEVHRISIVSLLGMLALMFLVFRSIRPLLLGLLSVGFGISAALAITLAVYGDIHLITLVFGASLIGEAIDYAIQYFAAHLGAGKTWEPMQGLRRIRAGLIIALVTSLMGYAALALAPFPALSQIALFALVGLCAACLSVFLLLPAFLRQPSQRDVNRAITLPQHILLKWQHQIRPSHCLFASLLILLLAIPGWMQLQANDDVHILISRPADLVAQEKAIRHIIGFDNSSQFFLVEGRDTETLLQHEESLVARLSVLVQGGALGHFQAISSFVPSQQRQEENLALWQPIMQDEPSFEALLSEAGLRDEIALAQIQAFQNANHHWLTVEHWLDQPLAKPYQFLWLGNTEHGLASIVLPQGIEDTSVLAQAAQGLPGVTFVDKAGSVSALFHQYRQWSIGWLAIAITLIFGVLALRYRWRPALVILLPTLLAMVVTMSLFGYLGIPLTLFNMMSLMLMLGIGVNYAIFLREGGVHRAATLAGVLLSAGTTLLSFGMLAFSQMPALSSFGLTLLLGIAISALLAPMLLSFDQQLEKPASP</sequence>
<dbReference type="InterPro" id="IPR004869">
    <property type="entry name" value="MMPL_dom"/>
</dbReference>
<keyword evidence="3 6" id="KW-0812">Transmembrane</keyword>
<dbReference type="Gene3D" id="1.20.1640.10">
    <property type="entry name" value="Multidrug efflux transporter AcrB transmembrane domain"/>
    <property type="match status" value="2"/>
</dbReference>
<dbReference type="PANTHER" id="PTHR33406">
    <property type="entry name" value="MEMBRANE PROTEIN MJ1562-RELATED"/>
    <property type="match status" value="1"/>
</dbReference>
<feature type="transmembrane region" description="Helical" evidence="6">
    <location>
        <begin position="292"/>
        <end position="313"/>
    </location>
</feature>
<evidence type="ECO:0000256" key="1">
    <source>
        <dbReference type="ARBA" id="ARBA00004651"/>
    </source>
</evidence>
<reference evidence="8 9" key="1">
    <citation type="submission" date="2024-11" db="EMBL/GenBank/DDBJ databases">
        <authorList>
            <person name="Kaparullina E.N."/>
            <person name="Delegan Y.A."/>
            <person name="Doronina N.V."/>
        </authorList>
    </citation>
    <scope>NUCLEOTIDE SEQUENCE [LARGE SCALE GENOMIC DNA]</scope>
    <source>
        <strain evidence="8 9">7sh_L</strain>
    </source>
</reference>
<organism evidence="8 9">
    <name type="scientific">Methylobacillus methanolivorans</name>
    <dbReference type="NCBI Taxonomy" id="1848927"/>
    <lineage>
        <taxon>Bacteria</taxon>
        <taxon>Pseudomonadati</taxon>
        <taxon>Pseudomonadota</taxon>
        <taxon>Betaproteobacteria</taxon>
        <taxon>Nitrosomonadales</taxon>
        <taxon>Methylophilaceae</taxon>
        <taxon>Methylobacillus</taxon>
    </lineage>
</organism>
<feature type="transmembrane region" description="Helical" evidence="6">
    <location>
        <begin position="657"/>
        <end position="675"/>
    </location>
</feature>
<keyword evidence="2" id="KW-1003">Cell membrane</keyword>
<dbReference type="RefSeq" id="WP_400877885.1">
    <property type="nucleotide sequence ID" value="NZ_JBIWXY010000001.1"/>
</dbReference>
<dbReference type="SUPFAM" id="SSF82866">
    <property type="entry name" value="Multidrug efflux transporter AcrB transmembrane domain"/>
    <property type="match status" value="2"/>
</dbReference>
<comment type="subcellular location">
    <subcellularLocation>
        <location evidence="1">Cell membrane</location>
        <topology evidence="1">Multi-pass membrane protein</topology>
    </subcellularLocation>
</comment>
<feature type="transmembrane region" description="Helical" evidence="6">
    <location>
        <begin position="266"/>
        <end position="285"/>
    </location>
</feature>
<dbReference type="InterPro" id="IPR050545">
    <property type="entry name" value="Mycobact_MmpL"/>
</dbReference>
<feature type="transmembrane region" description="Helical" evidence="6">
    <location>
        <begin position="17"/>
        <end position="35"/>
    </location>
</feature>
<evidence type="ECO:0000313" key="9">
    <source>
        <dbReference type="Proteomes" id="UP001617669"/>
    </source>
</evidence>
<dbReference type="PROSITE" id="PS51257">
    <property type="entry name" value="PROKAR_LIPOPROTEIN"/>
    <property type="match status" value="1"/>
</dbReference>
<keyword evidence="5 6" id="KW-0472">Membrane</keyword>
<comment type="caution">
    <text evidence="8">The sequence shown here is derived from an EMBL/GenBank/DDBJ whole genome shotgun (WGS) entry which is preliminary data.</text>
</comment>
<feature type="transmembrane region" description="Helical" evidence="6">
    <location>
        <begin position="765"/>
        <end position="787"/>
    </location>
</feature>
<evidence type="ECO:0000256" key="5">
    <source>
        <dbReference type="ARBA" id="ARBA00023136"/>
    </source>
</evidence>
<evidence type="ECO:0000259" key="7">
    <source>
        <dbReference type="Pfam" id="PF03176"/>
    </source>
</evidence>
<accession>A0ABW8GH63</accession>
<feature type="transmembrane region" description="Helical" evidence="6">
    <location>
        <begin position="682"/>
        <end position="703"/>
    </location>
</feature>
<dbReference type="PANTHER" id="PTHR33406:SF13">
    <property type="entry name" value="MEMBRANE PROTEIN YDFJ"/>
    <property type="match status" value="1"/>
</dbReference>
<protein>
    <submittedName>
        <fullName evidence="8">MMPL family transporter</fullName>
    </submittedName>
</protein>
<dbReference type="Pfam" id="PF03176">
    <property type="entry name" value="MMPL"/>
    <property type="match status" value="1"/>
</dbReference>
<feature type="transmembrane region" description="Helical" evidence="6">
    <location>
        <begin position="360"/>
        <end position="381"/>
    </location>
</feature>
<name>A0ABW8GH63_9PROT</name>
<feature type="transmembrane region" description="Helical" evidence="6">
    <location>
        <begin position="441"/>
        <end position="459"/>
    </location>
</feature>
<feature type="transmembrane region" description="Helical" evidence="6">
    <location>
        <begin position="387"/>
        <end position="410"/>
    </location>
</feature>
<keyword evidence="4 6" id="KW-1133">Transmembrane helix</keyword>
<feature type="domain" description="Membrane transport protein MMPL" evidence="7">
    <location>
        <begin position="202"/>
        <end position="416"/>
    </location>
</feature>
<feature type="transmembrane region" description="Helical" evidence="6">
    <location>
        <begin position="740"/>
        <end position="759"/>
    </location>
</feature>
<keyword evidence="9" id="KW-1185">Reference proteome</keyword>
<evidence type="ECO:0000256" key="6">
    <source>
        <dbReference type="SAM" id="Phobius"/>
    </source>
</evidence>
<feature type="transmembrane region" description="Helical" evidence="6">
    <location>
        <begin position="709"/>
        <end position="728"/>
    </location>
</feature>
<dbReference type="EMBL" id="JBIWXY010000001">
    <property type="protein sequence ID" value="MFJ5444711.1"/>
    <property type="molecule type" value="Genomic_DNA"/>
</dbReference>